<dbReference type="Pfam" id="PF21806">
    <property type="entry name" value="DUF6879"/>
    <property type="match status" value="1"/>
</dbReference>
<organism evidence="2 3">
    <name type="scientific">Sphaerisporangium rufum</name>
    <dbReference type="NCBI Taxonomy" id="1381558"/>
    <lineage>
        <taxon>Bacteria</taxon>
        <taxon>Bacillati</taxon>
        <taxon>Actinomycetota</taxon>
        <taxon>Actinomycetes</taxon>
        <taxon>Streptosporangiales</taxon>
        <taxon>Streptosporangiaceae</taxon>
        <taxon>Sphaerisporangium</taxon>
    </lineage>
</organism>
<sequence>MARSFRPEPENELGRLFQEFRYTAYRLETLQRYDVPAERAGFARFLAGDTADERSIVGGWIERVVSRAVQAGKRMQRVHVVELPLTDYLRFEFAWGYRHSVRAGEDVRILPVAAGEWPEHLPRNLDYWLFDSCHLVRMHYRDDGSFAGAERIQDPVDIVQAGHLRDVALHSAVRFEEYASRETSPSQPR</sequence>
<evidence type="ECO:0000259" key="1">
    <source>
        <dbReference type="Pfam" id="PF21806"/>
    </source>
</evidence>
<reference evidence="2" key="1">
    <citation type="submission" date="2021-01" db="EMBL/GenBank/DDBJ databases">
        <title>Whole genome shotgun sequence of Sphaerisporangium rufum NBRC 109079.</title>
        <authorList>
            <person name="Komaki H."/>
            <person name="Tamura T."/>
        </authorList>
    </citation>
    <scope>NUCLEOTIDE SEQUENCE</scope>
    <source>
        <strain evidence="2">NBRC 109079</strain>
    </source>
</reference>
<dbReference type="AlphaFoldDB" id="A0A919V4H3"/>
<keyword evidence="3" id="KW-1185">Reference proteome</keyword>
<name>A0A919V4H3_9ACTN</name>
<gene>
    <name evidence="2" type="ORF">Sru01_61750</name>
</gene>
<protein>
    <recommendedName>
        <fullName evidence="1">DUF6879 domain-containing protein</fullName>
    </recommendedName>
</protein>
<feature type="domain" description="DUF6879" evidence="1">
    <location>
        <begin position="12"/>
        <end position="179"/>
    </location>
</feature>
<dbReference type="Proteomes" id="UP000655287">
    <property type="component" value="Unassembled WGS sequence"/>
</dbReference>
<accession>A0A919V4H3</accession>
<comment type="caution">
    <text evidence="2">The sequence shown here is derived from an EMBL/GenBank/DDBJ whole genome shotgun (WGS) entry which is preliminary data.</text>
</comment>
<proteinExistence type="predicted"/>
<dbReference type="EMBL" id="BOOU01000089">
    <property type="protein sequence ID" value="GII81193.1"/>
    <property type="molecule type" value="Genomic_DNA"/>
</dbReference>
<evidence type="ECO:0000313" key="3">
    <source>
        <dbReference type="Proteomes" id="UP000655287"/>
    </source>
</evidence>
<dbReference type="InterPro" id="IPR049244">
    <property type="entry name" value="DUF6879"/>
</dbReference>
<dbReference type="RefSeq" id="WP_203993102.1">
    <property type="nucleotide sequence ID" value="NZ_BOOU01000089.1"/>
</dbReference>
<evidence type="ECO:0000313" key="2">
    <source>
        <dbReference type="EMBL" id="GII81193.1"/>
    </source>
</evidence>